<organism evidence="3 4">
    <name type="scientific">Saccharopolyspora halophila</name>
    <dbReference type="NCBI Taxonomy" id="405551"/>
    <lineage>
        <taxon>Bacteria</taxon>
        <taxon>Bacillati</taxon>
        <taxon>Actinomycetota</taxon>
        <taxon>Actinomycetes</taxon>
        <taxon>Pseudonocardiales</taxon>
        <taxon>Pseudonocardiaceae</taxon>
        <taxon>Saccharopolyspora</taxon>
    </lineage>
</organism>
<feature type="compositionally biased region" description="Basic and acidic residues" evidence="1">
    <location>
        <begin position="12"/>
        <end position="23"/>
    </location>
</feature>
<dbReference type="InterPro" id="IPR036397">
    <property type="entry name" value="RNaseH_sf"/>
</dbReference>
<dbReference type="Proteomes" id="UP001501218">
    <property type="component" value="Unassembled WGS sequence"/>
</dbReference>
<dbReference type="SUPFAM" id="SSF53098">
    <property type="entry name" value="Ribonuclease H-like"/>
    <property type="match status" value="1"/>
</dbReference>
<evidence type="ECO:0000256" key="1">
    <source>
        <dbReference type="SAM" id="MobiDB-lite"/>
    </source>
</evidence>
<accession>A0ABN3GR05</accession>
<name>A0ABN3GR05_9PSEU</name>
<keyword evidence="4" id="KW-1185">Reference proteome</keyword>
<feature type="region of interest" description="Disordered" evidence="1">
    <location>
        <begin position="1"/>
        <end position="41"/>
    </location>
</feature>
<evidence type="ECO:0000313" key="3">
    <source>
        <dbReference type="EMBL" id="GAA2358135.1"/>
    </source>
</evidence>
<evidence type="ECO:0000313" key="4">
    <source>
        <dbReference type="Proteomes" id="UP001501218"/>
    </source>
</evidence>
<proteinExistence type="predicted"/>
<evidence type="ECO:0000259" key="2">
    <source>
        <dbReference type="PROSITE" id="PS50994"/>
    </source>
</evidence>
<protein>
    <recommendedName>
        <fullName evidence="2">Integrase catalytic domain-containing protein</fullName>
    </recommendedName>
</protein>
<gene>
    <name evidence="3" type="ORF">GCM10009854_40610</name>
</gene>
<feature type="domain" description="Integrase catalytic" evidence="2">
    <location>
        <begin position="1"/>
        <end position="93"/>
    </location>
</feature>
<dbReference type="InterPro" id="IPR012337">
    <property type="entry name" value="RNaseH-like_sf"/>
</dbReference>
<sequence length="93" mass="10719">MPVARSPAARSATDEEALRRPHELGLTPKRARPYRPRTNGKIERSHRTLADGWAYARLYESTQQRNAALPAWMHFYNHRRPAPPSEAHHQSPD</sequence>
<comment type="caution">
    <text evidence="3">The sequence shown here is derived from an EMBL/GenBank/DDBJ whole genome shotgun (WGS) entry which is preliminary data.</text>
</comment>
<dbReference type="InterPro" id="IPR001584">
    <property type="entry name" value="Integrase_cat-core"/>
</dbReference>
<reference evidence="3 4" key="1">
    <citation type="journal article" date="2019" name="Int. J. Syst. Evol. Microbiol.">
        <title>The Global Catalogue of Microorganisms (GCM) 10K type strain sequencing project: providing services to taxonomists for standard genome sequencing and annotation.</title>
        <authorList>
            <consortium name="The Broad Institute Genomics Platform"/>
            <consortium name="The Broad Institute Genome Sequencing Center for Infectious Disease"/>
            <person name="Wu L."/>
            <person name="Ma J."/>
        </authorList>
    </citation>
    <scope>NUCLEOTIDE SEQUENCE [LARGE SCALE GENOMIC DNA]</scope>
    <source>
        <strain evidence="3 4">JCM 16221</strain>
    </source>
</reference>
<dbReference type="EMBL" id="BAAARA010000019">
    <property type="protein sequence ID" value="GAA2358135.1"/>
    <property type="molecule type" value="Genomic_DNA"/>
</dbReference>
<dbReference type="Gene3D" id="3.30.420.10">
    <property type="entry name" value="Ribonuclease H-like superfamily/Ribonuclease H"/>
    <property type="match status" value="1"/>
</dbReference>
<dbReference type="PROSITE" id="PS50994">
    <property type="entry name" value="INTEGRASE"/>
    <property type="match status" value="1"/>
</dbReference>
<dbReference type="Pfam" id="PF13683">
    <property type="entry name" value="rve_3"/>
    <property type="match status" value="1"/>
</dbReference>